<dbReference type="GO" id="GO:0004075">
    <property type="term" value="F:biotin carboxylase activity"/>
    <property type="evidence" value="ECO:0007669"/>
    <property type="project" value="UniProtKB-EC"/>
</dbReference>
<reference evidence="9 10" key="1">
    <citation type="submission" date="2018-06" db="EMBL/GenBank/DDBJ databases">
        <authorList>
            <consortium name="Pathogen Informatics"/>
            <person name="Doyle S."/>
        </authorList>
    </citation>
    <scope>NUCLEOTIDE SEQUENCE [LARGE SCALE GENOMIC DNA]</scope>
    <source>
        <strain evidence="9 10">NCTC13149</strain>
    </source>
</reference>
<dbReference type="PROSITE" id="PS00866">
    <property type="entry name" value="CPSASE_1"/>
    <property type="match status" value="1"/>
</dbReference>
<organism evidence="9 10">
    <name type="scientific">Peptoniphilus lacrimalis</name>
    <dbReference type="NCBI Taxonomy" id="33031"/>
    <lineage>
        <taxon>Bacteria</taxon>
        <taxon>Bacillati</taxon>
        <taxon>Bacillota</taxon>
        <taxon>Tissierellia</taxon>
        <taxon>Tissierellales</taxon>
        <taxon>Peptoniphilaceae</taxon>
        <taxon>Peptoniphilus</taxon>
    </lineage>
</organism>
<evidence type="ECO:0000259" key="8">
    <source>
        <dbReference type="PROSITE" id="PS50979"/>
    </source>
</evidence>
<evidence type="ECO:0000313" key="10">
    <source>
        <dbReference type="Proteomes" id="UP000255517"/>
    </source>
</evidence>
<dbReference type="STRING" id="1122949.GCA_000378725_00922"/>
<dbReference type="InterPro" id="IPR011054">
    <property type="entry name" value="Rudment_hybrid_motif"/>
</dbReference>
<dbReference type="Pfam" id="PF02786">
    <property type="entry name" value="CPSase_L_D2"/>
    <property type="match status" value="1"/>
</dbReference>
<dbReference type="PROSITE" id="PS50975">
    <property type="entry name" value="ATP_GRASP"/>
    <property type="match status" value="1"/>
</dbReference>
<evidence type="ECO:0000256" key="6">
    <source>
        <dbReference type="PROSITE-ProRule" id="PRU00409"/>
    </source>
</evidence>
<name>A0A379C3A6_9FIRM</name>
<dbReference type="InterPro" id="IPR016185">
    <property type="entry name" value="PreATP-grasp_dom_sf"/>
</dbReference>
<evidence type="ECO:0000313" key="9">
    <source>
        <dbReference type="EMBL" id="SUB56581.1"/>
    </source>
</evidence>
<keyword evidence="3 6" id="KW-0547">Nucleotide-binding</keyword>
<evidence type="ECO:0000256" key="2">
    <source>
        <dbReference type="ARBA" id="ARBA00022598"/>
    </source>
</evidence>
<dbReference type="RefSeq" id="WP_019034729.1">
    <property type="nucleotide sequence ID" value="NZ_UGSZ01000001.1"/>
</dbReference>
<dbReference type="OrthoDB" id="9807469at2"/>
<feature type="domain" description="ATP-grasp" evidence="7">
    <location>
        <begin position="120"/>
        <end position="317"/>
    </location>
</feature>
<dbReference type="SUPFAM" id="SSF56059">
    <property type="entry name" value="Glutathione synthetase ATP-binding domain-like"/>
    <property type="match status" value="1"/>
</dbReference>
<dbReference type="Proteomes" id="UP000255517">
    <property type="component" value="Unassembled WGS sequence"/>
</dbReference>
<evidence type="ECO:0000256" key="4">
    <source>
        <dbReference type="ARBA" id="ARBA00022840"/>
    </source>
</evidence>
<dbReference type="GO" id="GO:0005524">
    <property type="term" value="F:ATP binding"/>
    <property type="evidence" value="ECO:0007669"/>
    <property type="project" value="UniProtKB-UniRule"/>
</dbReference>
<dbReference type="PROSITE" id="PS50979">
    <property type="entry name" value="BC"/>
    <property type="match status" value="1"/>
</dbReference>
<dbReference type="PROSITE" id="PS00867">
    <property type="entry name" value="CPSASE_2"/>
    <property type="match status" value="1"/>
</dbReference>
<keyword evidence="4 6" id="KW-0067">ATP-binding</keyword>
<protein>
    <recommendedName>
        <fullName evidence="1">biotin carboxylase</fullName>
        <ecNumber evidence="1">6.3.4.14</ecNumber>
    </recommendedName>
</protein>
<proteinExistence type="predicted"/>
<dbReference type="PANTHER" id="PTHR18866">
    <property type="entry name" value="CARBOXYLASE:PYRUVATE/ACETYL-COA/PROPIONYL-COA CARBOXYLASE"/>
    <property type="match status" value="1"/>
</dbReference>
<gene>
    <name evidence="9" type="primary">accC</name>
    <name evidence="9" type="ORF">NCTC13149_00353</name>
</gene>
<dbReference type="InterPro" id="IPR011764">
    <property type="entry name" value="Biotin_carboxylation_dom"/>
</dbReference>
<dbReference type="NCBIfam" id="NF006367">
    <property type="entry name" value="PRK08591.1"/>
    <property type="match status" value="1"/>
</dbReference>
<dbReference type="FunFam" id="3.30.1490.20:FF:000003">
    <property type="entry name" value="acetyl-CoA carboxylase isoform X1"/>
    <property type="match status" value="1"/>
</dbReference>
<dbReference type="AlphaFoldDB" id="A0A379C3A6"/>
<dbReference type="FunFam" id="3.40.50.20:FF:000010">
    <property type="entry name" value="Propionyl-CoA carboxylase subunit alpha"/>
    <property type="match status" value="1"/>
</dbReference>
<evidence type="ECO:0000256" key="3">
    <source>
        <dbReference type="ARBA" id="ARBA00022741"/>
    </source>
</evidence>
<dbReference type="EMBL" id="UGSZ01000001">
    <property type="protein sequence ID" value="SUB56581.1"/>
    <property type="molecule type" value="Genomic_DNA"/>
</dbReference>
<evidence type="ECO:0000256" key="5">
    <source>
        <dbReference type="ARBA" id="ARBA00023267"/>
    </source>
</evidence>
<dbReference type="Pfam" id="PF00289">
    <property type="entry name" value="Biotin_carb_N"/>
    <property type="match status" value="1"/>
</dbReference>
<feature type="domain" description="Biotin carboxylation" evidence="8">
    <location>
        <begin position="1"/>
        <end position="444"/>
    </location>
</feature>
<dbReference type="InterPro" id="IPR005481">
    <property type="entry name" value="BC-like_N"/>
</dbReference>
<dbReference type="SUPFAM" id="SSF52440">
    <property type="entry name" value="PreATP-grasp domain"/>
    <property type="match status" value="1"/>
</dbReference>
<sequence length="459" mass="51685">MLKKVLIANRGEIALRIIRACHEMGIKTCAVYSKADENSLFVKLADESYSIGEALPAKSYLNVYKILTVAKARNCDGIHPGYGFLSESYYFANLVRKNKIKFIGPDPETIKNMGNKSLAIKTMRENGVPTVPGSDGNVKSVEEAIKIAEKISYPLLLKASSGGGGKGIRRVDSREELVEKFPLVKMEAKASFKDDSIYMEKLIENPRHIEVQILCDDFSNILCLGERNCSIQRENQKMIEESPSPGISQGLREKLYDAARKSAKACAYKNAGTVEFLVDKDENFYFLEMNTRIQVEHPITEMVTGVDLVKSQLKIASGLDIKNLKVELKGHAIEARIIAKDPLNNFSVSCGRVNFFHEPGGVDTRFDSDLFTGSEISPYYDSMVGKLIVKDRTRTLAIKKLRRALEETFVSGISTNIWYLYTICHDFSFIKGNYDTSFIKNNEENILKVMRSYYDKFLE</sequence>
<dbReference type="EC" id="6.3.4.14" evidence="1"/>
<accession>A0A379C3A6</accession>
<dbReference type="PANTHER" id="PTHR18866:SF33">
    <property type="entry name" value="METHYLCROTONOYL-COA CARBOXYLASE SUBUNIT ALPHA, MITOCHONDRIAL-RELATED"/>
    <property type="match status" value="1"/>
</dbReference>
<dbReference type="InterPro" id="IPR050856">
    <property type="entry name" value="Biotin_carboxylase_complex"/>
</dbReference>
<dbReference type="InterPro" id="IPR005479">
    <property type="entry name" value="CPAse_ATP-bd"/>
</dbReference>
<dbReference type="SMART" id="SM00878">
    <property type="entry name" value="Biotin_carb_C"/>
    <property type="match status" value="1"/>
</dbReference>
<evidence type="ECO:0000259" key="7">
    <source>
        <dbReference type="PROSITE" id="PS50975"/>
    </source>
</evidence>
<dbReference type="InterPro" id="IPR005482">
    <property type="entry name" value="Biotin_COase_C"/>
</dbReference>
<dbReference type="SUPFAM" id="SSF51246">
    <property type="entry name" value="Rudiment single hybrid motif"/>
    <property type="match status" value="1"/>
</dbReference>
<dbReference type="GO" id="GO:0046872">
    <property type="term" value="F:metal ion binding"/>
    <property type="evidence" value="ECO:0007669"/>
    <property type="project" value="InterPro"/>
</dbReference>
<evidence type="ECO:0000256" key="1">
    <source>
        <dbReference type="ARBA" id="ARBA00013263"/>
    </source>
</evidence>
<dbReference type="Gene3D" id="3.30.470.20">
    <property type="entry name" value="ATP-grasp fold, B domain"/>
    <property type="match status" value="1"/>
</dbReference>
<keyword evidence="5" id="KW-0092">Biotin</keyword>
<dbReference type="Pfam" id="PF02785">
    <property type="entry name" value="Biotin_carb_C"/>
    <property type="match status" value="1"/>
</dbReference>
<dbReference type="InterPro" id="IPR011761">
    <property type="entry name" value="ATP-grasp"/>
</dbReference>
<keyword evidence="2 9" id="KW-0436">Ligase</keyword>